<keyword evidence="8" id="KW-1185">Reference proteome</keyword>
<evidence type="ECO:0000256" key="1">
    <source>
        <dbReference type="ARBA" id="ARBA00022737"/>
    </source>
</evidence>
<dbReference type="Proteomes" id="UP001324427">
    <property type="component" value="Unassembled WGS sequence"/>
</dbReference>
<dbReference type="InterPro" id="IPR002641">
    <property type="entry name" value="PNPLA_dom"/>
</dbReference>
<dbReference type="GO" id="GO:0016020">
    <property type="term" value="C:membrane"/>
    <property type="evidence" value="ECO:0007669"/>
    <property type="project" value="TreeGrafter"/>
</dbReference>
<keyword evidence="4 5" id="KW-0443">Lipid metabolism</keyword>
<proteinExistence type="predicted"/>
<dbReference type="Gene3D" id="3.40.50.300">
    <property type="entry name" value="P-loop containing nucleotide triphosphate hydrolases"/>
    <property type="match status" value="1"/>
</dbReference>
<feature type="active site" description="Nucleophile" evidence="5">
    <location>
        <position position="65"/>
    </location>
</feature>
<sequence>MDAFDRLQEFHRASSRSKELCLLALDGGGVRGLSSLLILKSLMERINPQDPPKPCEYFDMIGGTSTGGLIAIMLGRLRMSIDGAIAAYVKLSPKIFKQRQHRVAWRGQLQGRFGDEALKQGVIDMLKDAGVDNEALLKDDALSGSQSPSACRMFVCATSKYTVNTVALSSYFSRRRGGDMLNQAKIWEAARATAAATTFFSPIEIAGESFVDGATGANNPIPTLWSEAWDIWGAEEGRDWKLEDNIRCFVSIGTGVPSLRGYGDQNLVAMFQTLVDISTASQRAAEDFRRQHSTMCGEGRFHRFDVDRGLGDIGLEEAAKLNDIRAATREYVQTEIVHQGMEKCAEMLRERENLLTGQDIAGLKDRMFELAGLDRIVLFGPALCHKQSCERLGIGRVTPNTEYEECLGSLDFGAVHRRRDLVELAEGHTNEWIFTNPAYVSWREQRSSILWIQGKPGSGKSVLARTILNTIARERNTSSWNTSCGSQKSVIADWFYSIREGRVGMSHLSMLRSVLYEMLQQDRGLFAGFRDVYRSTRRYPPDSWKWQITQLRTMFEQAINRPEAPSIFVILDGLDESEGTENLEASRAEIMTMLKSFVVLEYSRLNIVVLSRPHQDIQAKFGHCSTIVMQEYNAADIEELIRLRLRLLKVKLGLDDVHTEGYPHGQSQIDVDPIEPKETGALRSHDTMLPAFEAVLDEIRQHTSHSRHLS</sequence>
<keyword evidence="2 5" id="KW-0378">Hydrolase</keyword>
<evidence type="ECO:0000256" key="4">
    <source>
        <dbReference type="ARBA" id="ARBA00023098"/>
    </source>
</evidence>
<protein>
    <recommendedName>
        <fullName evidence="6">PNPLA domain-containing protein</fullName>
    </recommendedName>
</protein>
<dbReference type="EMBL" id="JAVFHQ010000015">
    <property type="protein sequence ID" value="KAK4546426.1"/>
    <property type="molecule type" value="Genomic_DNA"/>
</dbReference>
<dbReference type="PANTHER" id="PTHR24185:SF1">
    <property type="entry name" value="CALCIUM-INDEPENDENT PHOSPHOLIPASE A2-GAMMA"/>
    <property type="match status" value="1"/>
</dbReference>
<evidence type="ECO:0000313" key="8">
    <source>
        <dbReference type="Proteomes" id="UP001324427"/>
    </source>
</evidence>
<feature type="domain" description="PNPLA" evidence="6">
    <location>
        <begin position="23"/>
        <end position="225"/>
    </location>
</feature>
<dbReference type="SUPFAM" id="SSF52151">
    <property type="entry name" value="FabD/lysophospholipase-like"/>
    <property type="match status" value="1"/>
</dbReference>
<dbReference type="InterPro" id="IPR016035">
    <property type="entry name" value="Acyl_Trfase/lysoPLipase"/>
</dbReference>
<dbReference type="InterPro" id="IPR056884">
    <property type="entry name" value="NPHP3-like_N"/>
</dbReference>
<evidence type="ECO:0000259" key="6">
    <source>
        <dbReference type="PROSITE" id="PS51635"/>
    </source>
</evidence>
<keyword evidence="3 5" id="KW-0442">Lipid degradation</keyword>
<evidence type="ECO:0000256" key="2">
    <source>
        <dbReference type="ARBA" id="ARBA00022801"/>
    </source>
</evidence>
<dbReference type="CDD" id="cd07216">
    <property type="entry name" value="Pat17_PNPLA8_PNPLA9_like3"/>
    <property type="match status" value="1"/>
</dbReference>
<reference evidence="7 8" key="1">
    <citation type="submission" date="2021-11" db="EMBL/GenBank/DDBJ databases">
        <title>Black yeast isolated from Biological Soil Crust.</title>
        <authorList>
            <person name="Kurbessoian T."/>
        </authorList>
    </citation>
    <scope>NUCLEOTIDE SEQUENCE [LARGE SCALE GENOMIC DNA]</scope>
    <source>
        <strain evidence="7 8">CCFEE 5522</strain>
    </source>
</reference>
<dbReference type="Pfam" id="PF24883">
    <property type="entry name" value="NPHP3_N"/>
    <property type="match status" value="1"/>
</dbReference>
<evidence type="ECO:0000256" key="5">
    <source>
        <dbReference type="PROSITE-ProRule" id="PRU01161"/>
    </source>
</evidence>
<feature type="active site" description="Proton acceptor" evidence="5">
    <location>
        <position position="212"/>
    </location>
</feature>
<dbReference type="InterPro" id="IPR027417">
    <property type="entry name" value="P-loop_NTPase"/>
</dbReference>
<name>A0AAV9JLN4_9PEZI</name>
<feature type="short sequence motif" description="DGA/G" evidence="5">
    <location>
        <begin position="212"/>
        <end position="214"/>
    </location>
</feature>
<gene>
    <name evidence="7" type="ORF">LTR36_002103</name>
</gene>
<keyword evidence="1" id="KW-0677">Repeat</keyword>
<dbReference type="GO" id="GO:0019369">
    <property type="term" value="P:arachidonate metabolic process"/>
    <property type="evidence" value="ECO:0007669"/>
    <property type="project" value="TreeGrafter"/>
</dbReference>
<dbReference type="GO" id="GO:0047499">
    <property type="term" value="F:calcium-independent phospholipase A2 activity"/>
    <property type="evidence" value="ECO:0007669"/>
    <property type="project" value="TreeGrafter"/>
</dbReference>
<evidence type="ECO:0000313" key="7">
    <source>
        <dbReference type="EMBL" id="KAK4546426.1"/>
    </source>
</evidence>
<organism evidence="7 8">
    <name type="scientific">Oleoguttula mirabilis</name>
    <dbReference type="NCBI Taxonomy" id="1507867"/>
    <lineage>
        <taxon>Eukaryota</taxon>
        <taxon>Fungi</taxon>
        <taxon>Dikarya</taxon>
        <taxon>Ascomycota</taxon>
        <taxon>Pezizomycotina</taxon>
        <taxon>Dothideomycetes</taxon>
        <taxon>Dothideomycetidae</taxon>
        <taxon>Mycosphaerellales</taxon>
        <taxon>Teratosphaeriaceae</taxon>
        <taxon>Oleoguttula</taxon>
    </lineage>
</organism>
<comment type="caution">
    <text evidence="7">The sequence shown here is derived from an EMBL/GenBank/DDBJ whole genome shotgun (WGS) entry which is preliminary data.</text>
</comment>
<accession>A0AAV9JLN4</accession>
<dbReference type="AlphaFoldDB" id="A0AAV9JLN4"/>
<dbReference type="Gene3D" id="3.40.1090.10">
    <property type="entry name" value="Cytosolic phospholipase A2 catalytic domain"/>
    <property type="match status" value="1"/>
</dbReference>
<feature type="short sequence motif" description="GXGXXG" evidence="5">
    <location>
        <begin position="27"/>
        <end position="32"/>
    </location>
</feature>
<evidence type="ECO:0000256" key="3">
    <source>
        <dbReference type="ARBA" id="ARBA00022963"/>
    </source>
</evidence>
<dbReference type="SUPFAM" id="SSF52540">
    <property type="entry name" value="P-loop containing nucleoside triphosphate hydrolases"/>
    <property type="match status" value="1"/>
</dbReference>
<dbReference type="GO" id="GO:0016042">
    <property type="term" value="P:lipid catabolic process"/>
    <property type="evidence" value="ECO:0007669"/>
    <property type="project" value="UniProtKB-UniRule"/>
</dbReference>
<dbReference type="PROSITE" id="PS51635">
    <property type="entry name" value="PNPLA"/>
    <property type="match status" value="1"/>
</dbReference>
<dbReference type="PANTHER" id="PTHR24185">
    <property type="entry name" value="CALCIUM-INDEPENDENT PHOSPHOLIPASE A2-GAMMA"/>
    <property type="match status" value="1"/>
</dbReference>
<dbReference type="GO" id="GO:0046486">
    <property type="term" value="P:glycerolipid metabolic process"/>
    <property type="evidence" value="ECO:0007669"/>
    <property type="project" value="UniProtKB-ARBA"/>
</dbReference>
<dbReference type="Pfam" id="PF01734">
    <property type="entry name" value="Patatin"/>
    <property type="match status" value="1"/>
</dbReference>
<feature type="short sequence motif" description="GXSXG" evidence="5">
    <location>
        <begin position="63"/>
        <end position="67"/>
    </location>
</feature>